<dbReference type="EMBL" id="FRAW01000014">
    <property type="protein sequence ID" value="SHK69277.1"/>
    <property type="molecule type" value="Genomic_DNA"/>
</dbReference>
<organism evidence="2 3">
    <name type="scientific">Fibrobacter intestinalis</name>
    <dbReference type="NCBI Taxonomy" id="28122"/>
    <lineage>
        <taxon>Bacteria</taxon>
        <taxon>Pseudomonadati</taxon>
        <taxon>Fibrobacterota</taxon>
        <taxon>Fibrobacteria</taxon>
        <taxon>Fibrobacterales</taxon>
        <taxon>Fibrobacteraceae</taxon>
        <taxon>Fibrobacter</taxon>
    </lineage>
</organism>
<evidence type="ECO:0000313" key="2">
    <source>
        <dbReference type="EMBL" id="SHK69277.1"/>
    </source>
</evidence>
<evidence type="ECO:0000313" key="3">
    <source>
        <dbReference type="Proteomes" id="UP000184275"/>
    </source>
</evidence>
<reference evidence="3" key="1">
    <citation type="submission" date="2016-11" db="EMBL/GenBank/DDBJ databases">
        <authorList>
            <person name="Varghese N."/>
            <person name="Submissions S."/>
        </authorList>
    </citation>
    <scope>NUCLEOTIDE SEQUENCE [LARGE SCALE GENOMIC DNA]</scope>
    <source>
        <strain evidence="3">UWOS</strain>
    </source>
</reference>
<gene>
    <name evidence="2" type="ORF">SAMN05720469_11427</name>
</gene>
<dbReference type="RefSeq" id="WP_073304255.1">
    <property type="nucleotide sequence ID" value="NZ_FRAW01000014.1"/>
</dbReference>
<feature type="region of interest" description="Disordered" evidence="1">
    <location>
        <begin position="1"/>
        <end position="64"/>
    </location>
</feature>
<name>A0A1M6UJC1_9BACT</name>
<evidence type="ECO:0000256" key="1">
    <source>
        <dbReference type="SAM" id="MobiDB-lite"/>
    </source>
</evidence>
<dbReference type="Proteomes" id="UP000184275">
    <property type="component" value="Unassembled WGS sequence"/>
</dbReference>
<dbReference type="AlphaFoldDB" id="A0A1M6UJC1"/>
<accession>A0A1M6UJC1</accession>
<feature type="compositionally biased region" description="Polar residues" evidence="1">
    <location>
        <begin position="1"/>
        <end position="14"/>
    </location>
</feature>
<protein>
    <submittedName>
        <fullName evidence="2">Uncharacterized protein</fullName>
    </submittedName>
</protein>
<sequence>MPNFNNSKSSTDGQGTFAWNFGKPESPKDEQDSFAWNFGKPESPKDEQDSFAWNFGKPESSKDEHDTLVRNFGRELDIAEDRLAKKRCFVSESMNETARQWAQENNLFSIYEDRECVSYIFETSNGLFRTFRNPVIGNVDGFLLSDLEARRKEEGLEDLKIVGIIHSHGAENPQYNSEEFSTRLRDENGNVSGDLFLSEEVGLPLFLITPRDTLRKYTPKVYKHEKWYVGE</sequence>
<proteinExistence type="predicted"/>
<keyword evidence="3" id="KW-1185">Reference proteome</keyword>